<keyword evidence="2" id="KW-0378">Hydrolase</keyword>
<dbReference type="EC" id="3.4.13.19" evidence="2"/>
<name>A0AAN7TGI7_9PEZI</name>
<comment type="caution">
    <text evidence="3">The sequence shown here is derived from an EMBL/GenBank/DDBJ whole genome shotgun (WGS) entry which is preliminary data.</text>
</comment>
<gene>
    <name evidence="3" type="ORF">LTR62_001501</name>
</gene>
<keyword evidence="2" id="KW-0862">Zinc</keyword>
<evidence type="ECO:0000313" key="3">
    <source>
        <dbReference type="EMBL" id="KAK5115301.1"/>
    </source>
</evidence>
<keyword evidence="2" id="KW-0645">Protease</keyword>
<reference evidence="3" key="1">
    <citation type="submission" date="2023-08" db="EMBL/GenBank/DDBJ databases">
        <title>Black Yeasts Isolated from many extreme environments.</title>
        <authorList>
            <person name="Coleine C."/>
            <person name="Stajich J.E."/>
            <person name="Selbmann L."/>
        </authorList>
    </citation>
    <scope>NUCLEOTIDE SEQUENCE</scope>
    <source>
        <strain evidence="3">CCFEE 5401</strain>
    </source>
</reference>
<comment type="similarity">
    <text evidence="2">Belongs to the metallo-dependent hydrolases superfamily. Peptidase M19 family.</text>
</comment>
<dbReference type="GO" id="GO:0006508">
    <property type="term" value="P:proteolysis"/>
    <property type="evidence" value="ECO:0007669"/>
    <property type="project" value="UniProtKB-KW"/>
</dbReference>
<dbReference type="AlphaFoldDB" id="A0AAN7TGI7"/>
<accession>A0AAN7TGI7</accession>
<comment type="cofactor">
    <cofactor evidence="2">
        <name>Zn(2+)</name>
        <dbReference type="ChEBI" id="CHEBI:29105"/>
    </cofactor>
</comment>
<proteinExistence type="inferred from homology"/>
<dbReference type="InterPro" id="IPR008257">
    <property type="entry name" value="Pept_M19"/>
</dbReference>
<keyword evidence="2" id="KW-0482">Metalloprotease</keyword>
<dbReference type="InterPro" id="IPR032466">
    <property type="entry name" value="Metal_Hydrolase"/>
</dbReference>
<dbReference type="Pfam" id="PF01244">
    <property type="entry name" value="Peptidase_M19"/>
    <property type="match status" value="1"/>
</dbReference>
<dbReference type="PANTHER" id="PTHR10443:SF12">
    <property type="entry name" value="DIPEPTIDASE"/>
    <property type="match status" value="1"/>
</dbReference>
<dbReference type="GO" id="GO:0070573">
    <property type="term" value="F:metallodipeptidase activity"/>
    <property type="evidence" value="ECO:0007669"/>
    <property type="project" value="InterPro"/>
</dbReference>
<protein>
    <recommendedName>
        <fullName evidence="2">Dipeptidase</fullName>
        <ecNumber evidence="2">3.4.13.19</ecNumber>
    </recommendedName>
</protein>
<dbReference type="Proteomes" id="UP001310890">
    <property type="component" value="Unassembled WGS sequence"/>
</dbReference>
<dbReference type="Gene3D" id="3.20.20.140">
    <property type="entry name" value="Metal-dependent hydrolases"/>
    <property type="match status" value="1"/>
</dbReference>
<dbReference type="EMBL" id="JAVRRL010000013">
    <property type="protein sequence ID" value="KAK5115301.1"/>
    <property type="molecule type" value="Genomic_DNA"/>
</dbReference>
<evidence type="ECO:0000256" key="1">
    <source>
        <dbReference type="ARBA" id="ARBA00022997"/>
    </source>
</evidence>
<keyword evidence="1 2" id="KW-0224">Dipeptidase</keyword>
<dbReference type="CDD" id="cd01301">
    <property type="entry name" value="rDP_like"/>
    <property type="match status" value="1"/>
</dbReference>
<comment type="catalytic activity">
    <reaction evidence="2">
        <text>an L-aminoacyl-L-amino acid + H2O = 2 an L-alpha-amino acid</text>
        <dbReference type="Rhea" id="RHEA:48940"/>
        <dbReference type="ChEBI" id="CHEBI:15377"/>
        <dbReference type="ChEBI" id="CHEBI:59869"/>
        <dbReference type="ChEBI" id="CHEBI:77460"/>
        <dbReference type="EC" id="3.4.13.19"/>
    </reaction>
</comment>
<dbReference type="GO" id="GO:0046872">
    <property type="term" value="F:metal ion binding"/>
    <property type="evidence" value="ECO:0007669"/>
    <property type="project" value="UniProtKB-UniRule"/>
</dbReference>
<organism evidence="3 4">
    <name type="scientific">Meristemomyces frigidus</name>
    <dbReference type="NCBI Taxonomy" id="1508187"/>
    <lineage>
        <taxon>Eukaryota</taxon>
        <taxon>Fungi</taxon>
        <taxon>Dikarya</taxon>
        <taxon>Ascomycota</taxon>
        <taxon>Pezizomycotina</taxon>
        <taxon>Dothideomycetes</taxon>
        <taxon>Dothideomycetidae</taxon>
        <taxon>Mycosphaerellales</taxon>
        <taxon>Teratosphaeriaceae</taxon>
        <taxon>Meristemomyces</taxon>
    </lineage>
</organism>
<evidence type="ECO:0000313" key="4">
    <source>
        <dbReference type="Proteomes" id="UP001310890"/>
    </source>
</evidence>
<dbReference type="PROSITE" id="PS51365">
    <property type="entry name" value="RENAL_DIPEPTIDASE_2"/>
    <property type="match status" value="1"/>
</dbReference>
<evidence type="ECO:0000256" key="2">
    <source>
        <dbReference type="RuleBase" id="RU341113"/>
    </source>
</evidence>
<dbReference type="PANTHER" id="PTHR10443">
    <property type="entry name" value="MICROSOMAL DIPEPTIDASE"/>
    <property type="match status" value="1"/>
</dbReference>
<keyword evidence="2" id="KW-0479">Metal-binding</keyword>
<sequence>MSARRPLEEIPKTGSRYPGHVDIPRMREGHLGAAIFSVWTPCPETQLNNFDRPSNDVRDAFEVLDLIQNFIDQQFDHLQFARSSGDIRRAFDDGKIASLIGVEGTHFLGNSLSTVRLLAKMGMRYMTLTHICHSAFASSNGAGGKMRSVHPGNGLTDLGRELIYELNRLGVMIDLSHTSDETATQTVALSAAPVVWTHSGSRTVMDHPRNIPDVILKSIGDGPGKNAGVIQSVFYPPFIGPTSETANLSRVADHIEYVAAIVGRKHVGIASDFDGMYSSVIGLEDASKYPYLVAEMLSRGWTDEQVKNLMGRNILRVMDEVDTVREAMQDKLASTAVWEGRKDLPARWGGAGDAYFPYEVKAKQGEIFAHDEL</sequence>
<dbReference type="SUPFAM" id="SSF51556">
    <property type="entry name" value="Metallo-dependent hydrolases"/>
    <property type="match status" value="1"/>
</dbReference>